<reference evidence="2" key="1">
    <citation type="submission" date="2023-04" db="EMBL/GenBank/DDBJ databases">
        <title>Phytophthora lilii NBRC 32176.</title>
        <authorList>
            <person name="Ichikawa N."/>
            <person name="Sato H."/>
            <person name="Tonouchi N."/>
        </authorList>
    </citation>
    <scope>NUCLEOTIDE SEQUENCE</scope>
    <source>
        <strain evidence="2">NBRC 32176</strain>
    </source>
</reference>
<dbReference type="Proteomes" id="UP001165083">
    <property type="component" value="Unassembled WGS sequence"/>
</dbReference>
<evidence type="ECO:0000313" key="2">
    <source>
        <dbReference type="EMBL" id="GMF14744.1"/>
    </source>
</evidence>
<organism evidence="2 3">
    <name type="scientific">Phytophthora lilii</name>
    <dbReference type="NCBI Taxonomy" id="2077276"/>
    <lineage>
        <taxon>Eukaryota</taxon>
        <taxon>Sar</taxon>
        <taxon>Stramenopiles</taxon>
        <taxon>Oomycota</taxon>
        <taxon>Peronosporomycetes</taxon>
        <taxon>Peronosporales</taxon>
        <taxon>Peronosporaceae</taxon>
        <taxon>Phytophthora</taxon>
    </lineage>
</organism>
<feature type="compositionally biased region" description="Basic residues" evidence="1">
    <location>
        <begin position="193"/>
        <end position="208"/>
    </location>
</feature>
<gene>
    <name evidence="2" type="ORF">Plil01_000492100</name>
</gene>
<feature type="compositionally biased region" description="Basic residues" evidence="1">
    <location>
        <begin position="167"/>
        <end position="176"/>
    </location>
</feature>
<accession>A0A9W6TKV7</accession>
<proteinExistence type="predicted"/>
<feature type="region of interest" description="Disordered" evidence="1">
    <location>
        <begin position="268"/>
        <end position="289"/>
    </location>
</feature>
<name>A0A9W6TKV7_9STRA</name>
<dbReference type="EMBL" id="BSXW01000205">
    <property type="protein sequence ID" value="GMF14744.1"/>
    <property type="molecule type" value="Genomic_DNA"/>
</dbReference>
<feature type="region of interest" description="Disordered" evidence="1">
    <location>
        <begin position="115"/>
        <end position="227"/>
    </location>
</feature>
<comment type="caution">
    <text evidence="2">The sequence shown here is derived from an EMBL/GenBank/DDBJ whole genome shotgun (WGS) entry which is preliminary data.</text>
</comment>
<dbReference type="AlphaFoldDB" id="A0A9W6TKV7"/>
<feature type="compositionally biased region" description="Basic and acidic residues" evidence="1">
    <location>
        <begin position="154"/>
        <end position="166"/>
    </location>
</feature>
<protein>
    <submittedName>
        <fullName evidence="2">Unnamed protein product</fullName>
    </submittedName>
</protein>
<feature type="compositionally biased region" description="Basic and acidic residues" evidence="1">
    <location>
        <begin position="137"/>
        <end position="146"/>
    </location>
</feature>
<feature type="compositionally biased region" description="Polar residues" evidence="1">
    <location>
        <begin position="268"/>
        <end position="278"/>
    </location>
</feature>
<keyword evidence="3" id="KW-1185">Reference proteome</keyword>
<evidence type="ECO:0000313" key="3">
    <source>
        <dbReference type="Proteomes" id="UP001165083"/>
    </source>
</evidence>
<evidence type="ECO:0000256" key="1">
    <source>
        <dbReference type="SAM" id="MobiDB-lite"/>
    </source>
</evidence>
<sequence>MFVAWYAGDFPEPTVTTESASEFRGSVDRISCSRRASSLQRCSSSGRPSCLYWGSTCPSLSATCPLTFRSSMDFRLCGGCAGRLPRHHAHVVSGQHQGVHVLRVPGLCTTFHRSHHGAHAGAQTLPPERGGQRQRQQHQEHGEHQEPPQPPTHQDQRQRVGHDQPHRERHHHRRRSQVVPDQISRETSQHAHCPQRRHQRSRRKKRVAGRLGIDPARPNATVLEDPTAGRDGIWEHVLSIKGLGKESFERTTSSAMIASTSVASAWVSQSHRSNTRVPSASPRFVPSVS</sequence>